<dbReference type="AlphaFoldDB" id="A0A4Y7K8H6"/>
<keyword evidence="1" id="KW-0812">Transmembrane</keyword>
<gene>
    <name evidence="2" type="ORF">C5167_031570</name>
</gene>
<accession>A0A4Y7K8H6</accession>
<organism evidence="2 3">
    <name type="scientific">Papaver somniferum</name>
    <name type="common">Opium poppy</name>
    <dbReference type="NCBI Taxonomy" id="3469"/>
    <lineage>
        <taxon>Eukaryota</taxon>
        <taxon>Viridiplantae</taxon>
        <taxon>Streptophyta</taxon>
        <taxon>Embryophyta</taxon>
        <taxon>Tracheophyta</taxon>
        <taxon>Spermatophyta</taxon>
        <taxon>Magnoliopsida</taxon>
        <taxon>Ranunculales</taxon>
        <taxon>Papaveraceae</taxon>
        <taxon>Papaveroideae</taxon>
        <taxon>Papaver</taxon>
    </lineage>
</organism>
<keyword evidence="3" id="KW-1185">Reference proteome</keyword>
<evidence type="ECO:0000256" key="1">
    <source>
        <dbReference type="SAM" id="Phobius"/>
    </source>
</evidence>
<dbReference type="Proteomes" id="UP000316621">
    <property type="component" value="Chromosome 7"/>
</dbReference>
<reference evidence="2 3" key="1">
    <citation type="journal article" date="2018" name="Science">
        <title>The opium poppy genome and morphinan production.</title>
        <authorList>
            <person name="Guo L."/>
            <person name="Winzer T."/>
            <person name="Yang X."/>
            <person name="Li Y."/>
            <person name="Ning Z."/>
            <person name="He Z."/>
            <person name="Teodor R."/>
            <person name="Lu Y."/>
            <person name="Bowser T.A."/>
            <person name="Graham I.A."/>
            <person name="Ye K."/>
        </authorList>
    </citation>
    <scope>NUCLEOTIDE SEQUENCE [LARGE SCALE GENOMIC DNA]</scope>
    <source>
        <strain evidence="3">cv. HN1</strain>
        <tissue evidence="2">Leaves</tissue>
    </source>
</reference>
<dbReference type="EMBL" id="CM010721">
    <property type="protein sequence ID" value="RZC68308.1"/>
    <property type="molecule type" value="Genomic_DNA"/>
</dbReference>
<protein>
    <submittedName>
        <fullName evidence="2">Uncharacterized protein</fullName>
    </submittedName>
</protein>
<keyword evidence="1" id="KW-1133">Transmembrane helix</keyword>
<feature type="transmembrane region" description="Helical" evidence="1">
    <location>
        <begin position="12"/>
        <end position="34"/>
    </location>
</feature>
<sequence length="50" mass="5659">MQVHTNLLKSDLVGVWVCCSGSSVVPSAVELAYIKSVKEKDYYSRYFILM</sequence>
<name>A0A4Y7K8H6_PAPSO</name>
<keyword evidence="1" id="KW-0472">Membrane</keyword>
<dbReference type="Gramene" id="RZC68308">
    <property type="protein sequence ID" value="RZC68308"/>
    <property type="gene ID" value="C5167_031570"/>
</dbReference>
<proteinExistence type="predicted"/>
<evidence type="ECO:0000313" key="3">
    <source>
        <dbReference type="Proteomes" id="UP000316621"/>
    </source>
</evidence>
<evidence type="ECO:0000313" key="2">
    <source>
        <dbReference type="EMBL" id="RZC68308.1"/>
    </source>
</evidence>